<accession>A0A073IGP8</accession>
<feature type="domain" description="Conserved hypothetical protein CHP03032" evidence="1">
    <location>
        <begin position="19"/>
        <end position="337"/>
    </location>
</feature>
<dbReference type="NCBIfam" id="TIGR03032">
    <property type="entry name" value="TIGR03032 family protein"/>
    <property type="match status" value="1"/>
</dbReference>
<dbReference type="AlphaFoldDB" id="A0A073IGP8"/>
<dbReference type="RefSeq" id="WP_025059551.1">
    <property type="nucleotide sequence ID" value="NZ_JAMC01000005.1"/>
</dbReference>
<dbReference type="STRING" id="1300350.Z948_2183"/>
<evidence type="ECO:0000259" key="1">
    <source>
        <dbReference type="Pfam" id="PF16261"/>
    </source>
</evidence>
<dbReference type="Proteomes" id="UP000027734">
    <property type="component" value="Unassembled WGS sequence"/>
</dbReference>
<evidence type="ECO:0000313" key="3">
    <source>
        <dbReference type="Proteomes" id="UP000027734"/>
    </source>
</evidence>
<protein>
    <recommendedName>
        <fullName evidence="1">Conserved hypothetical protein CHP03032 domain-containing protein</fullName>
    </recommendedName>
</protein>
<dbReference type="eggNOG" id="COG0456">
    <property type="taxonomic scope" value="Bacteria"/>
</dbReference>
<dbReference type="SUPFAM" id="SSF63825">
    <property type="entry name" value="YWTD domain"/>
    <property type="match status" value="1"/>
</dbReference>
<dbReference type="Pfam" id="PF16261">
    <property type="entry name" value="DUF4915"/>
    <property type="match status" value="1"/>
</dbReference>
<sequence>MLNEPFEKTVEAEYSISPNLFTFLEAQNLTICLTSYETGQLYLIGRNPRGGIMINTQPFGKAMGLFVDDKVMHLATGTQIHRLENCLNANERAEELFDHCFVPRTTHTTGPLDAHDVAVDRDGNIVFVNTRFNCIARTSTKHSFETVWKPPFISRIVSEDRCHLNGMAMVDGALKYVTAISKSDTIDGWRDRRRNGGIVLNTQTDQVICEGLSMPHSPRVHQGELWVLNSGTGQLGIIDLSKSPEDAFTPQIFCPGFVRGLAFHNRFAFIGLSRPRYKRFEGLALDGMLKEADSEPWCGVQIVDLEKREVVAWLRIDGNVQEMYDVAVMPGVECAMSLNHSAPQMQNLVTWPAHLDAD</sequence>
<reference evidence="2 3" key="1">
    <citation type="submission" date="2014-01" db="EMBL/GenBank/DDBJ databases">
        <title>Sulfitobacter donghicola JCM 14565 Genome Sequencing.</title>
        <authorList>
            <person name="Lai Q."/>
            <person name="Hong Z."/>
        </authorList>
    </citation>
    <scope>NUCLEOTIDE SEQUENCE [LARGE SCALE GENOMIC DNA]</scope>
    <source>
        <strain evidence="2 3">JCM 14565</strain>
    </source>
</reference>
<organism evidence="2 3">
    <name type="scientific">Sulfitobacter donghicola DSW-25 = KCTC 12864 = JCM 14565</name>
    <dbReference type="NCBI Taxonomy" id="1300350"/>
    <lineage>
        <taxon>Bacteria</taxon>
        <taxon>Pseudomonadati</taxon>
        <taxon>Pseudomonadota</taxon>
        <taxon>Alphaproteobacteria</taxon>
        <taxon>Rhodobacterales</taxon>
        <taxon>Roseobacteraceae</taxon>
        <taxon>Sulfitobacter</taxon>
    </lineage>
</organism>
<dbReference type="OrthoDB" id="238183at2"/>
<dbReference type="InterPro" id="IPR017481">
    <property type="entry name" value="CHP03032"/>
</dbReference>
<evidence type="ECO:0000313" key="2">
    <source>
        <dbReference type="EMBL" id="KEJ88681.1"/>
    </source>
</evidence>
<dbReference type="EMBL" id="JAMC01000005">
    <property type="protein sequence ID" value="KEJ88681.1"/>
    <property type="molecule type" value="Genomic_DNA"/>
</dbReference>
<comment type="caution">
    <text evidence="2">The sequence shown here is derived from an EMBL/GenBank/DDBJ whole genome shotgun (WGS) entry which is preliminary data.</text>
</comment>
<gene>
    <name evidence="2" type="ORF">DSW25_13545</name>
</gene>
<proteinExistence type="predicted"/>
<name>A0A073IGP8_9RHOB</name>
<keyword evidence="3" id="KW-1185">Reference proteome</keyword>